<gene>
    <name evidence="1" type="ORF">SAMN04488125_11781</name>
</gene>
<reference evidence="2" key="1">
    <citation type="submission" date="2016-10" db="EMBL/GenBank/DDBJ databases">
        <authorList>
            <person name="Varghese N."/>
            <person name="Submissions S."/>
        </authorList>
    </citation>
    <scope>NUCLEOTIDE SEQUENCE [LARGE SCALE GENOMIC DNA]</scope>
    <source>
        <strain evidence="2">CGMCC 1.6474</strain>
    </source>
</reference>
<dbReference type="EMBL" id="FOSV01000017">
    <property type="protein sequence ID" value="SFL53889.1"/>
    <property type="molecule type" value="Genomic_DNA"/>
</dbReference>
<sequence>MSVVRIPFPRTQGEGMRGRLRDYPSTLSSVIGIFRTRTPVA</sequence>
<evidence type="ECO:0000313" key="1">
    <source>
        <dbReference type="EMBL" id="SFL53889.1"/>
    </source>
</evidence>
<evidence type="ECO:0000313" key="2">
    <source>
        <dbReference type="Proteomes" id="UP000198804"/>
    </source>
</evidence>
<proteinExistence type="predicted"/>
<organism evidence="1 2">
    <name type="scientific">Methylorubrum salsuginis</name>
    <dbReference type="NCBI Taxonomy" id="414703"/>
    <lineage>
        <taxon>Bacteria</taxon>
        <taxon>Pseudomonadati</taxon>
        <taxon>Pseudomonadota</taxon>
        <taxon>Alphaproteobacteria</taxon>
        <taxon>Hyphomicrobiales</taxon>
        <taxon>Methylobacteriaceae</taxon>
        <taxon>Methylorubrum</taxon>
    </lineage>
</organism>
<protein>
    <submittedName>
        <fullName evidence="1">Uncharacterized protein</fullName>
    </submittedName>
</protein>
<dbReference type="AlphaFoldDB" id="A0A1I4IHL1"/>
<name>A0A1I4IHL1_9HYPH</name>
<dbReference type="Proteomes" id="UP000198804">
    <property type="component" value="Unassembled WGS sequence"/>
</dbReference>
<accession>A0A1I4IHL1</accession>
<keyword evidence="2" id="KW-1185">Reference proteome</keyword>